<protein>
    <submittedName>
        <fullName evidence="2">Uncharacterized protein</fullName>
    </submittedName>
</protein>
<evidence type="ECO:0000313" key="2">
    <source>
        <dbReference type="EMBL" id="GBL86830.1"/>
    </source>
</evidence>
<keyword evidence="1" id="KW-0732">Signal</keyword>
<proteinExistence type="predicted"/>
<accession>A0A4Y2B3R4</accession>
<name>A0A4Y2B3R4_ARAVE</name>
<organism evidence="2 3">
    <name type="scientific">Araneus ventricosus</name>
    <name type="common">Orbweaver spider</name>
    <name type="synonym">Epeira ventricosa</name>
    <dbReference type="NCBI Taxonomy" id="182803"/>
    <lineage>
        <taxon>Eukaryota</taxon>
        <taxon>Metazoa</taxon>
        <taxon>Ecdysozoa</taxon>
        <taxon>Arthropoda</taxon>
        <taxon>Chelicerata</taxon>
        <taxon>Arachnida</taxon>
        <taxon>Araneae</taxon>
        <taxon>Araneomorphae</taxon>
        <taxon>Entelegynae</taxon>
        <taxon>Araneoidea</taxon>
        <taxon>Araneidae</taxon>
        <taxon>Araneus</taxon>
    </lineage>
</organism>
<dbReference type="EMBL" id="BGPR01000050">
    <property type="protein sequence ID" value="GBL86830.1"/>
    <property type="molecule type" value="Genomic_DNA"/>
</dbReference>
<gene>
    <name evidence="2" type="ORF">AVEN_96060_1</name>
</gene>
<sequence>MYSKYPMDVFKLVLLLEVDVTLGNYCKCLFAETLVNDAVTFQLMFPFMSISYICPSTMHLRHTFLRKIACCKCHWKRLSHQKLLCQWEEEYASSSKASQTKNFFLTVKCRLERNSLFLCSSKVTKFLPGHGNFGEYLKRVHRKTSDVRDCSAREIQRVEHIIFRCLHVQDCRKILLHKLGVSEKD</sequence>
<dbReference type="AlphaFoldDB" id="A0A4Y2B3R4"/>
<evidence type="ECO:0000313" key="3">
    <source>
        <dbReference type="Proteomes" id="UP000499080"/>
    </source>
</evidence>
<feature type="signal peptide" evidence="1">
    <location>
        <begin position="1"/>
        <end position="23"/>
    </location>
</feature>
<keyword evidence="3" id="KW-1185">Reference proteome</keyword>
<comment type="caution">
    <text evidence="2">The sequence shown here is derived from an EMBL/GenBank/DDBJ whole genome shotgun (WGS) entry which is preliminary data.</text>
</comment>
<dbReference type="OrthoDB" id="6437659at2759"/>
<dbReference type="Proteomes" id="UP000499080">
    <property type="component" value="Unassembled WGS sequence"/>
</dbReference>
<evidence type="ECO:0000256" key="1">
    <source>
        <dbReference type="SAM" id="SignalP"/>
    </source>
</evidence>
<reference evidence="2 3" key="1">
    <citation type="journal article" date="2019" name="Sci. Rep.">
        <title>Orb-weaving spider Araneus ventricosus genome elucidates the spidroin gene catalogue.</title>
        <authorList>
            <person name="Kono N."/>
            <person name="Nakamura H."/>
            <person name="Ohtoshi R."/>
            <person name="Moran D.A.P."/>
            <person name="Shinohara A."/>
            <person name="Yoshida Y."/>
            <person name="Fujiwara M."/>
            <person name="Mori M."/>
            <person name="Tomita M."/>
            <person name="Arakawa K."/>
        </authorList>
    </citation>
    <scope>NUCLEOTIDE SEQUENCE [LARGE SCALE GENOMIC DNA]</scope>
</reference>
<feature type="chain" id="PRO_5021352408" evidence="1">
    <location>
        <begin position="24"/>
        <end position="185"/>
    </location>
</feature>